<feature type="transmembrane region" description="Helical" evidence="1">
    <location>
        <begin position="114"/>
        <end position="132"/>
    </location>
</feature>
<dbReference type="Proteomes" id="UP000264002">
    <property type="component" value="Unassembled WGS sequence"/>
</dbReference>
<gene>
    <name evidence="2" type="ORF">DYP60_09750</name>
</gene>
<keyword evidence="3" id="KW-1185">Reference proteome</keyword>
<keyword evidence="1" id="KW-0812">Transmembrane</keyword>
<dbReference type="AlphaFoldDB" id="A0A372MFC4"/>
<sequence>MQQEIGALFGSLIVLFYILTVLNFLVKWINKKYGPSMKSNEKGYARYKRFMRFIIKNHKLFGLLTIVFLLVHFFIQFNIYGLSITGLVAAGILILQILLGIYGAKTKNKGKTWLTIHRSIAVLLFVAILIHTI</sequence>
<protein>
    <recommendedName>
        <fullName evidence="4">Cytochrome b561 domain-containing protein</fullName>
    </recommendedName>
</protein>
<evidence type="ECO:0008006" key="4">
    <source>
        <dbReference type="Google" id="ProtNLM"/>
    </source>
</evidence>
<reference evidence="3" key="1">
    <citation type="submission" date="2018-08" db="EMBL/GenBank/DDBJ databases">
        <authorList>
            <person name="Grouzdev D.S."/>
            <person name="Krutkina M.S."/>
        </authorList>
    </citation>
    <scope>NUCLEOTIDE SEQUENCE [LARGE SCALE GENOMIC DNA]</scope>
    <source>
        <strain evidence="3">4-11</strain>
    </source>
</reference>
<comment type="caution">
    <text evidence="2">The sequence shown here is derived from an EMBL/GenBank/DDBJ whole genome shotgun (WGS) entry which is preliminary data.</text>
</comment>
<accession>A0A372MFC4</accession>
<feature type="transmembrane region" description="Helical" evidence="1">
    <location>
        <begin position="58"/>
        <end position="75"/>
    </location>
</feature>
<feature type="transmembrane region" description="Helical" evidence="1">
    <location>
        <begin position="6"/>
        <end position="29"/>
    </location>
</feature>
<reference evidence="2 3" key="2">
    <citation type="submission" date="2018-09" db="EMBL/GenBank/DDBJ databases">
        <title>Genome of Sphaerochaeta halotolerans strain 4-11.</title>
        <authorList>
            <person name="Nazina T.N."/>
            <person name="Sokolova D.S."/>
        </authorList>
    </citation>
    <scope>NUCLEOTIDE SEQUENCE [LARGE SCALE GENOMIC DNA]</scope>
    <source>
        <strain evidence="2 3">4-11</strain>
    </source>
</reference>
<name>A0A372MFC4_9SPIR</name>
<keyword evidence="1" id="KW-1133">Transmembrane helix</keyword>
<evidence type="ECO:0000313" key="3">
    <source>
        <dbReference type="Proteomes" id="UP000264002"/>
    </source>
</evidence>
<dbReference type="RefSeq" id="WP_117330810.1">
    <property type="nucleotide sequence ID" value="NZ_QUWK01000009.1"/>
</dbReference>
<evidence type="ECO:0000256" key="1">
    <source>
        <dbReference type="SAM" id="Phobius"/>
    </source>
</evidence>
<evidence type="ECO:0000313" key="2">
    <source>
        <dbReference type="EMBL" id="RFU94472.1"/>
    </source>
</evidence>
<dbReference type="EMBL" id="QUWK01000009">
    <property type="protein sequence ID" value="RFU94472.1"/>
    <property type="molecule type" value="Genomic_DNA"/>
</dbReference>
<organism evidence="2 3">
    <name type="scientific">Sphaerochaeta halotolerans</name>
    <dbReference type="NCBI Taxonomy" id="2293840"/>
    <lineage>
        <taxon>Bacteria</taxon>
        <taxon>Pseudomonadati</taxon>
        <taxon>Spirochaetota</taxon>
        <taxon>Spirochaetia</taxon>
        <taxon>Spirochaetales</taxon>
        <taxon>Sphaerochaetaceae</taxon>
        <taxon>Sphaerochaeta</taxon>
    </lineage>
</organism>
<feature type="transmembrane region" description="Helical" evidence="1">
    <location>
        <begin position="81"/>
        <end position="102"/>
    </location>
</feature>
<dbReference type="OrthoDB" id="2085228at2"/>
<keyword evidence="1" id="KW-0472">Membrane</keyword>
<proteinExistence type="predicted"/>